<proteinExistence type="predicted"/>
<keyword evidence="7" id="KW-1185">Reference proteome</keyword>
<evidence type="ECO:0000313" key="6">
    <source>
        <dbReference type="EMBL" id="KAA0199313.1"/>
    </source>
</evidence>
<feature type="domain" description="Dehydrogenase E1 component" evidence="5">
    <location>
        <begin position="67"/>
        <end position="262"/>
    </location>
</feature>
<dbReference type="GO" id="GO:0006086">
    <property type="term" value="P:pyruvate decarboxylation to acetyl-CoA"/>
    <property type="evidence" value="ECO:0007669"/>
    <property type="project" value="TreeGrafter"/>
</dbReference>
<evidence type="ECO:0000256" key="1">
    <source>
        <dbReference type="ARBA" id="ARBA00001964"/>
    </source>
</evidence>
<keyword evidence="2" id="KW-0809">Transit peptide</keyword>
<keyword evidence="3" id="KW-0560">Oxidoreductase</keyword>
<keyword evidence="6" id="KW-0670">Pyruvate</keyword>
<dbReference type="OrthoDB" id="10256198at2759"/>
<dbReference type="InterPro" id="IPR050642">
    <property type="entry name" value="PDH_E1_Alpha_Subunit"/>
</dbReference>
<keyword evidence="4" id="KW-0786">Thiamine pyrophosphate</keyword>
<dbReference type="AlphaFoldDB" id="A0A8E0VNM6"/>
<dbReference type="CDD" id="cd02000">
    <property type="entry name" value="TPP_E1_PDC_ADC_BCADC"/>
    <property type="match status" value="1"/>
</dbReference>
<comment type="cofactor">
    <cofactor evidence="1">
        <name>thiamine diphosphate</name>
        <dbReference type="ChEBI" id="CHEBI:58937"/>
    </cofactor>
</comment>
<dbReference type="Gene3D" id="3.40.50.970">
    <property type="match status" value="1"/>
</dbReference>
<evidence type="ECO:0000256" key="4">
    <source>
        <dbReference type="ARBA" id="ARBA00023052"/>
    </source>
</evidence>
<organism evidence="6 7">
    <name type="scientific">Fasciolopsis buskii</name>
    <dbReference type="NCBI Taxonomy" id="27845"/>
    <lineage>
        <taxon>Eukaryota</taxon>
        <taxon>Metazoa</taxon>
        <taxon>Spiralia</taxon>
        <taxon>Lophotrochozoa</taxon>
        <taxon>Platyhelminthes</taxon>
        <taxon>Trematoda</taxon>
        <taxon>Digenea</taxon>
        <taxon>Plagiorchiida</taxon>
        <taxon>Echinostomata</taxon>
        <taxon>Echinostomatoidea</taxon>
        <taxon>Fasciolidae</taxon>
        <taxon>Fasciolopsis</taxon>
    </lineage>
</organism>
<sequence length="273" mass="29915">MLRSGRHLAFSGSSIRTLLNAVLPRFQSTVQSAQFDLTEYKLFKLDSPPPARTECTRDDALLYLNELQRIRRMETTAGNMYKEKQIRGFCHLSSGQEAVAVGIEAALSPGDTIITAYRCHGFTMTRGVTVHSILAELAGKRTGVSVGKGGSMHMFGKDFFGGNGIVGAQVPLGVGIALRMKHRGDRNVSITLFGDGAANQGQVFEAFNMAKLWNLPVVFVCENNKYGMGTAVHRSSANTNYYTRGDYIPGLWVSVNDIRKVFIYSSSACEQQV</sequence>
<dbReference type="InterPro" id="IPR029061">
    <property type="entry name" value="THDP-binding"/>
</dbReference>
<dbReference type="Pfam" id="PF00676">
    <property type="entry name" value="E1_dh"/>
    <property type="match status" value="1"/>
</dbReference>
<dbReference type="EMBL" id="LUCM01001187">
    <property type="protein sequence ID" value="KAA0199313.1"/>
    <property type="molecule type" value="Genomic_DNA"/>
</dbReference>
<dbReference type="InterPro" id="IPR001017">
    <property type="entry name" value="DH_E1"/>
</dbReference>
<dbReference type="GO" id="GO:0004739">
    <property type="term" value="F:pyruvate dehydrogenase (acetyl-transferring) activity"/>
    <property type="evidence" value="ECO:0007669"/>
    <property type="project" value="TreeGrafter"/>
</dbReference>
<dbReference type="SUPFAM" id="SSF52518">
    <property type="entry name" value="Thiamin diphosphate-binding fold (THDP-binding)"/>
    <property type="match status" value="1"/>
</dbReference>
<dbReference type="PANTHER" id="PTHR11516">
    <property type="entry name" value="PYRUVATE DEHYDROGENASE E1 COMPONENT, ALPHA SUBUNIT BACTERIAL AND ORGANELLAR"/>
    <property type="match status" value="1"/>
</dbReference>
<reference evidence="6" key="1">
    <citation type="submission" date="2019-05" db="EMBL/GenBank/DDBJ databases">
        <title>Annotation for the trematode Fasciolopsis buski.</title>
        <authorList>
            <person name="Choi Y.-J."/>
        </authorList>
    </citation>
    <scope>NUCLEOTIDE SEQUENCE</scope>
    <source>
        <strain evidence="6">HT</strain>
        <tissue evidence="6">Whole worm</tissue>
    </source>
</reference>
<name>A0A8E0VNM6_9TREM</name>
<evidence type="ECO:0000256" key="2">
    <source>
        <dbReference type="ARBA" id="ARBA00022946"/>
    </source>
</evidence>
<accession>A0A8E0VNM6</accession>
<gene>
    <name evidence="6" type="ORF">FBUS_09630</name>
</gene>
<evidence type="ECO:0000313" key="7">
    <source>
        <dbReference type="Proteomes" id="UP000728185"/>
    </source>
</evidence>
<evidence type="ECO:0000259" key="5">
    <source>
        <dbReference type="Pfam" id="PF00676"/>
    </source>
</evidence>
<protein>
    <submittedName>
        <fullName evidence="6">Pyruvate dehydrogenase E1 component subunit alpha</fullName>
    </submittedName>
</protein>
<comment type="caution">
    <text evidence="6">The sequence shown here is derived from an EMBL/GenBank/DDBJ whole genome shotgun (WGS) entry which is preliminary data.</text>
</comment>
<dbReference type="PANTHER" id="PTHR11516:SF60">
    <property type="entry name" value="PYRUVATE DEHYDROGENASE E1 COMPONENT SUBUNIT ALPHA"/>
    <property type="match status" value="1"/>
</dbReference>
<dbReference type="Proteomes" id="UP000728185">
    <property type="component" value="Unassembled WGS sequence"/>
</dbReference>
<evidence type="ECO:0000256" key="3">
    <source>
        <dbReference type="ARBA" id="ARBA00023002"/>
    </source>
</evidence>